<dbReference type="AlphaFoldDB" id="A0A6A6JF87"/>
<feature type="transmembrane region" description="Helical" evidence="11">
    <location>
        <begin position="169"/>
        <end position="190"/>
    </location>
</feature>
<comment type="similarity">
    <text evidence="2">Belongs to the nucleotide-sugar transporter family. SLC35B subfamily.</text>
</comment>
<evidence type="ECO:0000256" key="8">
    <source>
        <dbReference type="ARBA" id="ARBA00023136"/>
    </source>
</evidence>
<feature type="region of interest" description="Disordered" evidence="10">
    <location>
        <begin position="1"/>
        <end position="24"/>
    </location>
</feature>
<keyword evidence="7 11" id="KW-1133">Transmembrane helix</keyword>
<evidence type="ECO:0000256" key="1">
    <source>
        <dbReference type="ARBA" id="ARBA00004477"/>
    </source>
</evidence>
<dbReference type="GO" id="GO:0005459">
    <property type="term" value="F:UDP-galactose transmembrane transporter activity"/>
    <property type="evidence" value="ECO:0007669"/>
    <property type="project" value="TreeGrafter"/>
</dbReference>
<proteinExistence type="inferred from homology"/>
<evidence type="ECO:0000313" key="13">
    <source>
        <dbReference type="Proteomes" id="UP000800097"/>
    </source>
</evidence>
<dbReference type="Proteomes" id="UP000800097">
    <property type="component" value="Unassembled WGS sequence"/>
</dbReference>
<keyword evidence="4 12" id="KW-0762">Sugar transport</keyword>
<evidence type="ECO:0000256" key="2">
    <source>
        <dbReference type="ARBA" id="ARBA00010694"/>
    </source>
</evidence>
<dbReference type="GO" id="GO:0005789">
    <property type="term" value="C:endoplasmic reticulum membrane"/>
    <property type="evidence" value="ECO:0007669"/>
    <property type="project" value="UniProtKB-SubCell"/>
</dbReference>
<dbReference type="Pfam" id="PF08449">
    <property type="entry name" value="UAA"/>
    <property type="match status" value="1"/>
</dbReference>
<dbReference type="PANTHER" id="PTHR10778:SF10">
    <property type="entry name" value="SOLUTE CARRIER FAMILY 35 MEMBER B1"/>
    <property type="match status" value="1"/>
</dbReference>
<keyword evidence="6" id="KW-0256">Endoplasmic reticulum</keyword>
<evidence type="ECO:0000256" key="10">
    <source>
        <dbReference type="SAM" id="MobiDB-lite"/>
    </source>
</evidence>
<evidence type="ECO:0000256" key="9">
    <source>
        <dbReference type="ARBA" id="ARBA00041103"/>
    </source>
</evidence>
<feature type="transmembrane region" description="Helical" evidence="11">
    <location>
        <begin position="384"/>
        <end position="405"/>
    </location>
</feature>
<dbReference type="OrthoDB" id="1601at2759"/>
<name>A0A6A6JF87_WESOR</name>
<evidence type="ECO:0000256" key="4">
    <source>
        <dbReference type="ARBA" id="ARBA00022597"/>
    </source>
</evidence>
<keyword evidence="13" id="KW-1185">Reference proteome</keyword>
<evidence type="ECO:0000256" key="11">
    <source>
        <dbReference type="SAM" id="Phobius"/>
    </source>
</evidence>
<comment type="subcellular location">
    <subcellularLocation>
        <location evidence="1">Endoplasmic reticulum membrane</location>
        <topology evidence="1">Multi-pass membrane protein</topology>
    </subcellularLocation>
</comment>
<feature type="transmembrane region" description="Helical" evidence="11">
    <location>
        <begin position="275"/>
        <end position="296"/>
    </location>
</feature>
<dbReference type="InterPro" id="IPR037185">
    <property type="entry name" value="EmrE-like"/>
</dbReference>
<evidence type="ECO:0000256" key="5">
    <source>
        <dbReference type="ARBA" id="ARBA00022692"/>
    </source>
</evidence>
<dbReference type="GO" id="GO:0000139">
    <property type="term" value="C:Golgi membrane"/>
    <property type="evidence" value="ECO:0007669"/>
    <property type="project" value="TreeGrafter"/>
</dbReference>
<feature type="transmembrane region" description="Helical" evidence="11">
    <location>
        <begin position="141"/>
        <end position="163"/>
    </location>
</feature>
<keyword evidence="8 11" id="KW-0472">Membrane</keyword>
<dbReference type="PANTHER" id="PTHR10778">
    <property type="entry name" value="SOLUTE CARRIER FAMILY 35 MEMBER B"/>
    <property type="match status" value="1"/>
</dbReference>
<feature type="transmembrane region" description="Helical" evidence="11">
    <location>
        <begin position="100"/>
        <end position="120"/>
    </location>
</feature>
<dbReference type="GeneID" id="54550238"/>
<dbReference type="GO" id="GO:0005460">
    <property type="term" value="F:UDP-glucose transmembrane transporter activity"/>
    <property type="evidence" value="ECO:0007669"/>
    <property type="project" value="TreeGrafter"/>
</dbReference>
<reference evidence="12" key="1">
    <citation type="journal article" date="2020" name="Stud. Mycol.">
        <title>101 Dothideomycetes genomes: a test case for predicting lifestyles and emergence of pathogens.</title>
        <authorList>
            <person name="Haridas S."/>
            <person name="Albert R."/>
            <person name="Binder M."/>
            <person name="Bloem J."/>
            <person name="Labutti K."/>
            <person name="Salamov A."/>
            <person name="Andreopoulos B."/>
            <person name="Baker S."/>
            <person name="Barry K."/>
            <person name="Bills G."/>
            <person name="Bluhm B."/>
            <person name="Cannon C."/>
            <person name="Castanera R."/>
            <person name="Culley D."/>
            <person name="Daum C."/>
            <person name="Ezra D."/>
            <person name="Gonzalez J."/>
            <person name="Henrissat B."/>
            <person name="Kuo A."/>
            <person name="Liang C."/>
            <person name="Lipzen A."/>
            <person name="Lutzoni F."/>
            <person name="Magnuson J."/>
            <person name="Mondo S."/>
            <person name="Nolan M."/>
            <person name="Ohm R."/>
            <person name="Pangilinan J."/>
            <person name="Park H.-J."/>
            <person name="Ramirez L."/>
            <person name="Alfaro M."/>
            <person name="Sun H."/>
            <person name="Tritt A."/>
            <person name="Yoshinaga Y."/>
            <person name="Zwiers L.-H."/>
            <person name="Turgeon B."/>
            <person name="Goodwin S."/>
            <person name="Spatafora J."/>
            <person name="Crous P."/>
            <person name="Grigoriev I."/>
        </authorList>
    </citation>
    <scope>NUCLEOTIDE SEQUENCE</scope>
    <source>
        <strain evidence="12">CBS 379.55</strain>
    </source>
</reference>
<protein>
    <recommendedName>
        <fullName evidence="9">UDP-galactose transporter homolog 1</fullName>
    </recommendedName>
</protein>
<evidence type="ECO:0000256" key="6">
    <source>
        <dbReference type="ARBA" id="ARBA00022824"/>
    </source>
</evidence>
<keyword evidence="3" id="KW-0813">Transport</keyword>
<dbReference type="SUPFAM" id="SSF103481">
    <property type="entry name" value="Multidrug resistance efflux transporter EmrE"/>
    <property type="match status" value="1"/>
</dbReference>
<evidence type="ECO:0000256" key="3">
    <source>
        <dbReference type="ARBA" id="ARBA00022448"/>
    </source>
</evidence>
<accession>A0A6A6JF87</accession>
<organism evidence="12 13">
    <name type="scientific">Westerdykella ornata</name>
    <dbReference type="NCBI Taxonomy" id="318751"/>
    <lineage>
        <taxon>Eukaryota</taxon>
        <taxon>Fungi</taxon>
        <taxon>Dikarya</taxon>
        <taxon>Ascomycota</taxon>
        <taxon>Pezizomycotina</taxon>
        <taxon>Dothideomycetes</taxon>
        <taxon>Pleosporomycetidae</taxon>
        <taxon>Pleosporales</taxon>
        <taxon>Sporormiaceae</taxon>
        <taxon>Westerdykella</taxon>
    </lineage>
</organism>
<evidence type="ECO:0000256" key="7">
    <source>
        <dbReference type="ARBA" id="ARBA00022989"/>
    </source>
</evidence>
<feature type="transmembrane region" description="Helical" evidence="11">
    <location>
        <begin position="58"/>
        <end position="80"/>
    </location>
</feature>
<keyword evidence="5 11" id="KW-0812">Transmembrane</keyword>
<evidence type="ECO:0000313" key="12">
    <source>
        <dbReference type="EMBL" id="KAF2274935.1"/>
    </source>
</evidence>
<dbReference type="RefSeq" id="XP_033652474.1">
    <property type="nucleotide sequence ID" value="XM_033797063.1"/>
</dbReference>
<sequence>MVRSKQASPMRRAPSDTFKQANGTPHRLSDVIETLEHEVEQAAELHARNPKEMERKQGGLVALAVCVAGIYASFLSWAFLQERITTTTYGPTHARFTYSIFLNTIQSAFAALTGYIYLVSSSPRDPKTAARKIPSIFPSRAILLPLITIAITQSLASPFGYASLKHIDYVTFILAKSCKLLPVMFLHISLFQKRYPLYKYMVIGCVTLGVAIFTLHNPSTAKKAAKKAGAANADASKALGLFLLGINLLFDGLTNTVQDHIFTTFRGFTGPQMMCAQNIISTLLTVAYLLLSPYVAGTPLGSWIGLPTSSSAGELSDALAFVTAHPAVGWDVLAFSACGAVGQVFIFHTLAHFSSLLLVTVTVTRKMLTMLMSVVLFGHKVTGMQWLGVGLVFGGIGAEAVFTRAEKKEKERRRREEGGKKEL</sequence>
<dbReference type="InterPro" id="IPR013657">
    <property type="entry name" value="SCL35B1-4/HUT1"/>
</dbReference>
<dbReference type="EMBL" id="ML986500">
    <property type="protein sequence ID" value="KAF2274935.1"/>
    <property type="molecule type" value="Genomic_DNA"/>
</dbReference>
<gene>
    <name evidence="12" type="ORF">EI97DRAFT_421648</name>
</gene>
<feature type="transmembrane region" description="Helical" evidence="11">
    <location>
        <begin position="235"/>
        <end position="254"/>
    </location>
</feature>
<feature type="transmembrane region" description="Helical" evidence="11">
    <location>
        <begin position="197"/>
        <end position="215"/>
    </location>
</feature>